<reference evidence="10 11" key="1">
    <citation type="submission" date="2013-12" db="EMBL/GenBank/DDBJ databases">
        <authorList>
            <person name="Stott M."/>
        </authorList>
    </citation>
    <scope>NUCLEOTIDE SEQUENCE [LARGE SCALE GENOMIC DNA]</scope>
    <source>
        <strain evidence="10 11">K22</strain>
    </source>
</reference>
<keyword evidence="3 10" id="KW-0808">Transferase</keyword>
<keyword evidence="6 8" id="KW-1133">Transmembrane helix</keyword>
<feature type="transmembrane region" description="Helical" evidence="8">
    <location>
        <begin position="287"/>
        <end position="310"/>
    </location>
</feature>
<dbReference type="RefSeq" id="WP_083437846.1">
    <property type="nucleotide sequence ID" value="NZ_CBXV010000008.1"/>
</dbReference>
<dbReference type="CDD" id="cd04187">
    <property type="entry name" value="DPM1_like_bac"/>
    <property type="match status" value="1"/>
</dbReference>
<protein>
    <submittedName>
        <fullName evidence="10">Glycosyl transferase</fullName>
    </submittedName>
</protein>
<organism evidence="10 11">
    <name type="scientific">Pyrinomonas methylaliphatogenes</name>
    <dbReference type="NCBI Taxonomy" id="454194"/>
    <lineage>
        <taxon>Bacteria</taxon>
        <taxon>Pseudomonadati</taxon>
        <taxon>Acidobacteriota</taxon>
        <taxon>Blastocatellia</taxon>
        <taxon>Blastocatellales</taxon>
        <taxon>Pyrinomonadaceae</taxon>
        <taxon>Pyrinomonas</taxon>
    </lineage>
</organism>
<dbReference type="InterPro" id="IPR050256">
    <property type="entry name" value="Glycosyltransferase_2"/>
</dbReference>
<dbReference type="GO" id="GO:0005886">
    <property type="term" value="C:plasma membrane"/>
    <property type="evidence" value="ECO:0007669"/>
    <property type="project" value="TreeGrafter"/>
</dbReference>
<evidence type="ECO:0000313" key="11">
    <source>
        <dbReference type="Proteomes" id="UP000031518"/>
    </source>
</evidence>
<evidence type="ECO:0000256" key="4">
    <source>
        <dbReference type="ARBA" id="ARBA00022692"/>
    </source>
</evidence>
<name>A0A0B6X246_9BACT</name>
<evidence type="ECO:0000256" key="6">
    <source>
        <dbReference type="ARBA" id="ARBA00022989"/>
    </source>
</evidence>
<evidence type="ECO:0000256" key="2">
    <source>
        <dbReference type="ARBA" id="ARBA00022676"/>
    </source>
</evidence>
<dbReference type="InterPro" id="IPR029044">
    <property type="entry name" value="Nucleotide-diphossugar_trans"/>
</dbReference>
<evidence type="ECO:0000259" key="9">
    <source>
        <dbReference type="Pfam" id="PF00535"/>
    </source>
</evidence>
<dbReference type="OrthoDB" id="9807778at2"/>
<evidence type="ECO:0000256" key="7">
    <source>
        <dbReference type="ARBA" id="ARBA00023136"/>
    </source>
</evidence>
<accession>A0A0B6X246</accession>
<keyword evidence="5" id="KW-0448">Lipopolysaccharide biosynthesis</keyword>
<dbReference type="PANTHER" id="PTHR48090">
    <property type="entry name" value="UNDECAPRENYL-PHOSPHATE 4-DEOXY-4-FORMAMIDO-L-ARABINOSE TRANSFERASE-RELATED"/>
    <property type="match status" value="1"/>
</dbReference>
<dbReference type="EMBL" id="CBXV010000008">
    <property type="protein sequence ID" value="CDM66594.1"/>
    <property type="molecule type" value="Genomic_DNA"/>
</dbReference>
<feature type="transmembrane region" description="Helical" evidence="8">
    <location>
        <begin position="252"/>
        <end position="275"/>
    </location>
</feature>
<dbReference type="SUPFAM" id="SSF53448">
    <property type="entry name" value="Nucleotide-diphospho-sugar transferases"/>
    <property type="match status" value="1"/>
</dbReference>
<dbReference type="Pfam" id="PF00535">
    <property type="entry name" value="Glycos_transf_2"/>
    <property type="match status" value="1"/>
</dbReference>
<evidence type="ECO:0000256" key="1">
    <source>
        <dbReference type="ARBA" id="ARBA00022475"/>
    </source>
</evidence>
<keyword evidence="1" id="KW-1003">Cell membrane</keyword>
<sequence>MRTYAELKTQIEALGDRAAQQPDLSIFLPVFNEEPNLRPLHAKLNAALAELGRTAEIIYVDDGSTDGSLKVLREIAETDPRVRVIVLKRNYGQTAAMAAGIDASRGRILIPMDADMQNDPADIKRLLDKLEEGYDVVSGWRKDRKDKFLTRRLPSILANKLVSWISGVKLHDYGCSLKAYRREALADVRLYGEMHRFIPIYASWAGARVTEIPVRHHPRTMGRSKYGLSRTFKVILDLVTIKFMASYQTKPIYVFGTCGLVAFAISFLAALWAVIKKIVDGTSFIRTPLPLFALVMFALGVQFLLMGLLAEMLVRTYHESQAKPIYAVRERIGFERR</sequence>
<keyword evidence="2" id="KW-0328">Glycosyltransferase</keyword>
<dbReference type="GO" id="GO:0009103">
    <property type="term" value="P:lipopolysaccharide biosynthetic process"/>
    <property type="evidence" value="ECO:0007669"/>
    <property type="project" value="UniProtKB-KW"/>
</dbReference>
<dbReference type="Gene3D" id="3.90.550.10">
    <property type="entry name" value="Spore Coat Polysaccharide Biosynthesis Protein SpsA, Chain A"/>
    <property type="match status" value="1"/>
</dbReference>
<keyword evidence="11" id="KW-1185">Reference proteome</keyword>
<evidence type="ECO:0000256" key="3">
    <source>
        <dbReference type="ARBA" id="ARBA00022679"/>
    </source>
</evidence>
<dbReference type="InterPro" id="IPR001173">
    <property type="entry name" value="Glyco_trans_2-like"/>
</dbReference>
<feature type="domain" description="Glycosyltransferase 2-like" evidence="9">
    <location>
        <begin position="25"/>
        <end position="187"/>
    </location>
</feature>
<dbReference type="Proteomes" id="UP000031518">
    <property type="component" value="Unassembled WGS sequence"/>
</dbReference>
<keyword evidence="7 8" id="KW-0472">Membrane</keyword>
<proteinExistence type="predicted"/>
<keyword evidence="4 8" id="KW-0812">Transmembrane</keyword>
<gene>
    <name evidence="10" type="ORF">PYK22_02626</name>
</gene>
<dbReference type="PANTHER" id="PTHR48090:SF3">
    <property type="entry name" value="UNDECAPRENYL-PHOSPHATE 4-DEOXY-4-FORMAMIDO-L-ARABINOSE TRANSFERASE"/>
    <property type="match status" value="1"/>
</dbReference>
<evidence type="ECO:0000256" key="8">
    <source>
        <dbReference type="SAM" id="Phobius"/>
    </source>
</evidence>
<evidence type="ECO:0000313" key="10">
    <source>
        <dbReference type="EMBL" id="CDM66594.1"/>
    </source>
</evidence>
<dbReference type="STRING" id="454194.PYK22_02626"/>
<reference evidence="10 11" key="2">
    <citation type="submission" date="2015-01" db="EMBL/GenBank/DDBJ databases">
        <title>Complete genome sequence of Pyrinomonas methylaliphatogenes type strain K22T.</title>
        <authorList>
            <person name="Lee K.C.Y."/>
            <person name="Power J.F."/>
            <person name="Dunfield P.F."/>
            <person name="Morgan X.C."/>
            <person name="Huttenhower C."/>
            <person name="Stott M.B."/>
        </authorList>
    </citation>
    <scope>NUCLEOTIDE SEQUENCE [LARGE SCALE GENOMIC DNA]</scope>
    <source>
        <strain evidence="10 11">K22</strain>
    </source>
</reference>
<dbReference type="GO" id="GO:0099621">
    <property type="term" value="F:undecaprenyl-phosphate 4-deoxy-4-formamido-L-arabinose transferase activity"/>
    <property type="evidence" value="ECO:0007669"/>
    <property type="project" value="TreeGrafter"/>
</dbReference>
<dbReference type="AlphaFoldDB" id="A0A0B6X246"/>
<evidence type="ECO:0000256" key="5">
    <source>
        <dbReference type="ARBA" id="ARBA00022985"/>
    </source>
</evidence>